<accession>A0A183JAP6</accession>
<evidence type="ECO:0000313" key="3">
    <source>
        <dbReference type="WBParaSite" id="SBAD_0001335801-mRNA-1"/>
    </source>
</evidence>
<dbReference type="EMBL" id="UZAM01019459">
    <property type="protein sequence ID" value="VDP52920.1"/>
    <property type="molecule type" value="Genomic_DNA"/>
</dbReference>
<sequence length="85" mass="9190">MICCNGARGGSTELCDLTLMGHDVVDDWTVVTVAPAAPVGKFSGNSVTLDDVGWEEQVGCREITWPLDDSKKQFEQDEDALEDAT</sequence>
<dbReference type="Proteomes" id="UP000270296">
    <property type="component" value="Unassembled WGS sequence"/>
</dbReference>
<reference evidence="1 2" key="2">
    <citation type="submission" date="2018-11" db="EMBL/GenBank/DDBJ databases">
        <authorList>
            <consortium name="Pathogen Informatics"/>
        </authorList>
    </citation>
    <scope>NUCLEOTIDE SEQUENCE [LARGE SCALE GENOMIC DNA]</scope>
</reference>
<evidence type="ECO:0000313" key="1">
    <source>
        <dbReference type="EMBL" id="VDP52920.1"/>
    </source>
</evidence>
<dbReference type="WBParaSite" id="SBAD_0001335801-mRNA-1">
    <property type="protein sequence ID" value="SBAD_0001335801-mRNA-1"/>
    <property type="gene ID" value="SBAD_0001335801"/>
</dbReference>
<keyword evidence="2" id="KW-1185">Reference proteome</keyword>
<evidence type="ECO:0000313" key="2">
    <source>
        <dbReference type="Proteomes" id="UP000270296"/>
    </source>
</evidence>
<dbReference type="AlphaFoldDB" id="A0A183JAP6"/>
<organism evidence="3">
    <name type="scientific">Soboliphyme baturini</name>
    <dbReference type="NCBI Taxonomy" id="241478"/>
    <lineage>
        <taxon>Eukaryota</taxon>
        <taxon>Metazoa</taxon>
        <taxon>Ecdysozoa</taxon>
        <taxon>Nematoda</taxon>
        <taxon>Enoplea</taxon>
        <taxon>Dorylaimia</taxon>
        <taxon>Dioctophymatida</taxon>
        <taxon>Dioctophymatoidea</taxon>
        <taxon>Soboliphymatidae</taxon>
        <taxon>Soboliphyme</taxon>
    </lineage>
</organism>
<protein>
    <submittedName>
        <fullName evidence="1 3">Uncharacterized protein</fullName>
    </submittedName>
</protein>
<reference evidence="3" key="1">
    <citation type="submission" date="2016-06" db="UniProtKB">
        <authorList>
            <consortium name="WormBaseParasite"/>
        </authorList>
    </citation>
    <scope>IDENTIFICATION</scope>
</reference>
<gene>
    <name evidence="1" type="ORF">SBAD_LOCUS12944</name>
</gene>
<name>A0A183JAP6_9BILA</name>
<proteinExistence type="predicted"/>